<dbReference type="RefSeq" id="WP_140695326.1">
    <property type="nucleotide sequence ID" value="NZ_RCZG01000010.1"/>
</dbReference>
<comment type="caution">
    <text evidence="2">The sequence shown here is derived from an EMBL/GenBank/DDBJ whole genome shotgun (WGS) entry which is preliminary data.</text>
</comment>
<organism evidence="2 3">
    <name type="scientific">Mycolicibacterium hodleri</name>
    <dbReference type="NCBI Taxonomy" id="49897"/>
    <lineage>
        <taxon>Bacteria</taxon>
        <taxon>Bacillati</taxon>
        <taxon>Actinomycetota</taxon>
        <taxon>Actinomycetes</taxon>
        <taxon>Mycobacteriales</taxon>
        <taxon>Mycobacteriaceae</taxon>
        <taxon>Mycolicibacterium</taxon>
    </lineage>
</organism>
<gene>
    <name evidence="2" type="ORF">EAH80_21320</name>
</gene>
<reference evidence="2 3" key="1">
    <citation type="journal article" date="2019" name="Environ. Microbiol.">
        <title>Species interactions and distinct microbial communities in high Arctic permafrost affected cryosols are associated with the CH4 and CO2 gas fluxes.</title>
        <authorList>
            <person name="Altshuler I."/>
            <person name="Hamel J."/>
            <person name="Turney S."/>
            <person name="Magnuson E."/>
            <person name="Levesque R."/>
            <person name="Greer C."/>
            <person name="Whyte L.G."/>
        </authorList>
    </citation>
    <scope>NUCLEOTIDE SEQUENCE [LARGE SCALE GENOMIC DNA]</scope>
    <source>
        <strain evidence="2 3">S5.20</strain>
    </source>
</reference>
<dbReference type="OrthoDB" id="3215846at2"/>
<dbReference type="Pfam" id="PF11209">
    <property type="entry name" value="LmeA"/>
    <property type="match status" value="1"/>
</dbReference>
<feature type="region of interest" description="Disordered" evidence="1">
    <location>
        <begin position="139"/>
        <end position="159"/>
    </location>
</feature>
<dbReference type="InterPro" id="IPR021373">
    <property type="entry name" value="DUF2993"/>
</dbReference>
<protein>
    <submittedName>
        <fullName evidence="2">DUF2993 domain-containing protein</fullName>
    </submittedName>
</protein>
<dbReference type="EMBL" id="RCZG01000010">
    <property type="protein sequence ID" value="TPG31908.1"/>
    <property type="molecule type" value="Genomic_DNA"/>
</dbReference>
<feature type="compositionally biased region" description="Low complexity" evidence="1">
    <location>
        <begin position="146"/>
        <end position="159"/>
    </location>
</feature>
<dbReference type="Proteomes" id="UP000320095">
    <property type="component" value="Unassembled WGS sequence"/>
</dbReference>
<evidence type="ECO:0000256" key="1">
    <source>
        <dbReference type="SAM" id="MobiDB-lite"/>
    </source>
</evidence>
<sequence length="265" mass="27887">MRKLLIGLVVTVTALAIGIIGADFGAAIYAEFRWARSVRAANDLPFDPWVGVLGFPFITQATGRRFKEVEIRAGGVDHPVVGKVSLEATLHSVDLTETSWLITPQAALPVGRLESRIIVDSTHVGRFMGVKDLLVEAPPKETNDATGGTTESGISEGKGLVFTGTPTAAGFDKRVSVSVDLSTPEDDDTTLVLTATDVLTGAGTADEPVPDDKKAAVLAAFGTKMPGMKLPFAIKPTTEGARGSDIIIEGITTGVTVDLDAFRQR</sequence>
<dbReference type="AlphaFoldDB" id="A0A502E280"/>
<name>A0A502E280_9MYCO</name>
<evidence type="ECO:0000313" key="3">
    <source>
        <dbReference type="Proteomes" id="UP000320095"/>
    </source>
</evidence>
<evidence type="ECO:0000313" key="2">
    <source>
        <dbReference type="EMBL" id="TPG31908.1"/>
    </source>
</evidence>
<accession>A0A502E280</accession>
<dbReference type="NCBIfam" id="NF038021">
    <property type="entry name" value="mannan_LmeA"/>
    <property type="match status" value="1"/>
</dbReference>
<keyword evidence="3" id="KW-1185">Reference proteome</keyword>
<proteinExistence type="predicted"/>